<evidence type="ECO:0000259" key="3">
    <source>
        <dbReference type="Pfam" id="PF00144"/>
    </source>
</evidence>
<dbReference type="RefSeq" id="WP_169381105.1">
    <property type="nucleotide sequence ID" value="NZ_JAAXLA010000014.1"/>
</dbReference>
<accession>A0ABX1SA14</accession>
<reference evidence="4 5" key="1">
    <citation type="submission" date="2020-04" db="EMBL/GenBank/DDBJ databases">
        <authorList>
            <person name="Klaysubun C."/>
            <person name="Duangmal K."/>
            <person name="Lipun K."/>
        </authorList>
    </citation>
    <scope>NUCLEOTIDE SEQUENCE [LARGE SCALE GENOMIC DNA]</scope>
    <source>
        <strain evidence="4 5">K10HN5</strain>
    </source>
</reference>
<comment type="caution">
    <text evidence="4">The sequence shown here is derived from an EMBL/GenBank/DDBJ whole genome shotgun (WGS) entry which is preliminary data.</text>
</comment>
<feature type="domain" description="Beta-lactamase-related" evidence="3">
    <location>
        <begin position="68"/>
        <end position="393"/>
    </location>
</feature>
<evidence type="ECO:0000256" key="2">
    <source>
        <dbReference type="SAM" id="SignalP"/>
    </source>
</evidence>
<dbReference type="PANTHER" id="PTHR46825:SF7">
    <property type="entry name" value="D-ALANYL-D-ALANINE CARBOXYPEPTIDASE"/>
    <property type="match status" value="1"/>
</dbReference>
<evidence type="ECO:0000256" key="1">
    <source>
        <dbReference type="SAM" id="MobiDB-lite"/>
    </source>
</evidence>
<feature type="chain" id="PRO_5045618205" evidence="2">
    <location>
        <begin position="25"/>
        <end position="419"/>
    </location>
</feature>
<dbReference type="InterPro" id="IPR050491">
    <property type="entry name" value="AmpC-like"/>
</dbReference>
<feature type="signal peptide" evidence="2">
    <location>
        <begin position="1"/>
        <end position="24"/>
    </location>
</feature>
<sequence length="419" mass="44257">MRRRSGIHRILRALVPAAVLVVLAAGCGTPADQEPAPPGPPTSLPVVPPTTPPVPSYAATLRPPVVATMRELRVPGAIVYVDYPGLGTWLTALGTGDLGTRAPMQVGDHMRIGSVTKTFTATVVLQLVDEGRIGVDDPVARYVAGVPNGDTITVRQLLDHRSGLYNYTDDLAFNAALDANPGRVWTDAEVLAIAYAHPPVFPPGTAFQYSNTNYVLLGQIVEKVGGAPLAQLMRQRIFAPLGMADTTLPAPADSSIPAPHQRGYLYGNNVEGAQAYAAAQAGNRAAAQVAAAPAAQPTDATDWNPSYSSAAGAAISTVHDLEIWAQALAVGVLLAPQTQARRLDFGDTEYGYGVDRSFGLLIGHNGAIPGFQTYMGYQPDRHVTIIVLTNLMLAPNTYLPDALPADRIAKVIQEQLLPT</sequence>
<dbReference type="Proteomes" id="UP000820669">
    <property type="component" value="Unassembled WGS sequence"/>
</dbReference>
<feature type="region of interest" description="Disordered" evidence="1">
    <location>
        <begin position="31"/>
        <end position="50"/>
    </location>
</feature>
<organism evidence="4 5">
    <name type="scientific">Pseudonocardia acidicola</name>
    <dbReference type="NCBI Taxonomy" id="2724939"/>
    <lineage>
        <taxon>Bacteria</taxon>
        <taxon>Bacillati</taxon>
        <taxon>Actinomycetota</taxon>
        <taxon>Actinomycetes</taxon>
        <taxon>Pseudonocardiales</taxon>
        <taxon>Pseudonocardiaceae</taxon>
        <taxon>Pseudonocardia</taxon>
    </lineage>
</organism>
<proteinExistence type="predicted"/>
<keyword evidence="2" id="KW-0732">Signal</keyword>
<dbReference type="Gene3D" id="3.40.710.10">
    <property type="entry name" value="DD-peptidase/beta-lactamase superfamily"/>
    <property type="match status" value="1"/>
</dbReference>
<feature type="compositionally biased region" description="Pro residues" evidence="1">
    <location>
        <begin position="35"/>
        <end position="50"/>
    </location>
</feature>
<gene>
    <name evidence="4" type="ORF">HF526_10085</name>
</gene>
<dbReference type="SUPFAM" id="SSF56601">
    <property type="entry name" value="beta-lactamase/transpeptidase-like"/>
    <property type="match status" value="1"/>
</dbReference>
<dbReference type="PANTHER" id="PTHR46825">
    <property type="entry name" value="D-ALANYL-D-ALANINE-CARBOXYPEPTIDASE/ENDOPEPTIDASE AMPH"/>
    <property type="match status" value="1"/>
</dbReference>
<dbReference type="EMBL" id="JAAXLA010000014">
    <property type="protein sequence ID" value="NMH97657.1"/>
    <property type="molecule type" value="Genomic_DNA"/>
</dbReference>
<evidence type="ECO:0000313" key="5">
    <source>
        <dbReference type="Proteomes" id="UP000820669"/>
    </source>
</evidence>
<evidence type="ECO:0000313" key="4">
    <source>
        <dbReference type="EMBL" id="NMH97657.1"/>
    </source>
</evidence>
<dbReference type="InterPro" id="IPR001466">
    <property type="entry name" value="Beta-lactam-related"/>
</dbReference>
<keyword evidence="5" id="KW-1185">Reference proteome</keyword>
<name>A0ABX1SA14_9PSEU</name>
<dbReference type="PROSITE" id="PS51257">
    <property type="entry name" value="PROKAR_LIPOPROTEIN"/>
    <property type="match status" value="1"/>
</dbReference>
<dbReference type="Pfam" id="PF00144">
    <property type="entry name" value="Beta-lactamase"/>
    <property type="match status" value="1"/>
</dbReference>
<protein>
    <submittedName>
        <fullName evidence="4">Beta-lactamase family protein</fullName>
    </submittedName>
</protein>
<dbReference type="InterPro" id="IPR012338">
    <property type="entry name" value="Beta-lactam/transpept-like"/>
</dbReference>